<feature type="region of interest" description="Disordered" evidence="1">
    <location>
        <begin position="1"/>
        <end position="20"/>
    </location>
</feature>
<gene>
    <name evidence="2" type="ORF">HPB51_022700</name>
</gene>
<dbReference type="AlphaFoldDB" id="A0A9J6E469"/>
<dbReference type="Proteomes" id="UP000821866">
    <property type="component" value="Chromosome 4"/>
</dbReference>
<accession>A0A9J6E469</accession>
<evidence type="ECO:0000256" key="1">
    <source>
        <dbReference type="SAM" id="MobiDB-lite"/>
    </source>
</evidence>
<organism evidence="2 3">
    <name type="scientific">Rhipicephalus microplus</name>
    <name type="common">Cattle tick</name>
    <name type="synonym">Boophilus microplus</name>
    <dbReference type="NCBI Taxonomy" id="6941"/>
    <lineage>
        <taxon>Eukaryota</taxon>
        <taxon>Metazoa</taxon>
        <taxon>Ecdysozoa</taxon>
        <taxon>Arthropoda</taxon>
        <taxon>Chelicerata</taxon>
        <taxon>Arachnida</taxon>
        <taxon>Acari</taxon>
        <taxon>Parasitiformes</taxon>
        <taxon>Ixodida</taxon>
        <taxon>Ixodoidea</taxon>
        <taxon>Ixodidae</taxon>
        <taxon>Rhipicephalinae</taxon>
        <taxon>Rhipicephalus</taxon>
        <taxon>Boophilus</taxon>
    </lineage>
</organism>
<name>A0A9J6E469_RHIMP</name>
<feature type="region of interest" description="Disordered" evidence="1">
    <location>
        <begin position="191"/>
        <end position="233"/>
    </location>
</feature>
<protein>
    <submittedName>
        <fullName evidence="2">Uncharacterized protein</fullName>
    </submittedName>
</protein>
<evidence type="ECO:0000313" key="3">
    <source>
        <dbReference type="Proteomes" id="UP000821866"/>
    </source>
</evidence>
<reference evidence="2" key="2">
    <citation type="submission" date="2021-09" db="EMBL/GenBank/DDBJ databases">
        <authorList>
            <person name="Jia N."/>
            <person name="Wang J."/>
            <person name="Shi W."/>
            <person name="Du L."/>
            <person name="Sun Y."/>
            <person name="Zhan W."/>
            <person name="Jiang J."/>
            <person name="Wang Q."/>
            <person name="Zhang B."/>
            <person name="Ji P."/>
            <person name="Sakyi L.B."/>
            <person name="Cui X."/>
            <person name="Yuan T."/>
            <person name="Jiang B."/>
            <person name="Yang W."/>
            <person name="Lam T.T.-Y."/>
            <person name="Chang Q."/>
            <person name="Ding S."/>
            <person name="Wang X."/>
            <person name="Zhu J."/>
            <person name="Ruan X."/>
            <person name="Zhao L."/>
            <person name="Wei J."/>
            <person name="Que T."/>
            <person name="Du C."/>
            <person name="Cheng J."/>
            <person name="Dai P."/>
            <person name="Han X."/>
            <person name="Huang E."/>
            <person name="Gao Y."/>
            <person name="Liu J."/>
            <person name="Shao H."/>
            <person name="Ye R."/>
            <person name="Li L."/>
            <person name="Wei W."/>
            <person name="Wang X."/>
            <person name="Wang C."/>
            <person name="Huo Q."/>
            <person name="Li W."/>
            <person name="Guo W."/>
            <person name="Chen H."/>
            <person name="Chen S."/>
            <person name="Zhou L."/>
            <person name="Zhou L."/>
            <person name="Ni X."/>
            <person name="Tian J."/>
            <person name="Zhou Y."/>
            <person name="Sheng Y."/>
            <person name="Liu T."/>
            <person name="Pan Y."/>
            <person name="Xia L."/>
            <person name="Li J."/>
            <person name="Zhao F."/>
            <person name="Cao W."/>
        </authorList>
    </citation>
    <scope>NUCLEOTIDE SEQUENCE</scope>
    <source>
        <strain evidence="2">Rmic-2018</strain>
        <tissue evidence="2">Larvae</tissue>
    </source>
</reference>
<comment type="caution">
    <text evidence="2">The sequence shown here is derived from an EMBL/GenBank/DDBJ whole genome shotgun (WGS) entry which is preliminary data.</text>
</comment>
<dbReference type="EMBL" id="JABSTU010000006">
    <property type="protein sequence ID" value="KAH8029116.1"/>
    <property type="molecule type" value="Genomic_DNA"/>
</dbReference>
<reference evidence="2" key="1">
    <citation type="journal article" date="2020" name="Cell">
        <title>Large-Scale Comparative Analyses of Tick Genomes Elucidate Their Genetic Diversity and Vector Capacities.</title>
        <authorList>
            <consortium name="Tick Genome and Microbiome Consortium (TIGMIC)"/>
            <person name="Jia N."/>
            <person name="Wang J."/>
            <person name="Shi W."/>
            <person name="Du L."/>
            <person name="Sun Y."/>
            <person name="Zhan W."/>
            <person name="Jiang J.F."/>
            <person name="Wang Q."/>
            <person name="Zhang B."/>
            <person name="Ji P."/>
            <person name="Bell-Sakyi L."/>
            <person name="Cui X.M."/>
            <person name="Yuan T.T."/>
            <person name="Jiang B.G."/>
            <person name="Yang W.F."/>
            <person name="Lam T.T."/>
            <person name="Chang Q.C."/>
            <person name="Ding S.J."/>
            <person name="Wang X.J."/>
            <person name="Zhu J.G."/>
            <person name="Ruan X.D."/>
            <person name="Zhao L."/>
            <person name="Wei J.T."/>
            <person name="Ye R.Z."/>
            <person name="Que T.C."/>
            <person name="Du C.H."/>
            <person name="Zhou Y.H."/>
            <person name="Cheng J.X."/>
            <person name="Dai P.F."/>
            <person name="Guo W.B."/>
            <person name="Han X.H."/>
            <person name="Huang E.J."/>
            <person name="Li L.F."/>
            <person name="Wei W."/>
            <person name="Gao Y.C."/>
            <person name="Liu J.Z."/>
            <person name="Shao H.Z."/>
            <person name="Wang X."/>
            <person name="Wang C.C."/>
            <person name="Yang T.C."/>
            <person name="Huo Q.B."/>
            <person name="Li W."/>
            <person name="Chen H.Y."/>
            <person name="Chen S.E."/>
            <person name="Zhou L.G."/>
            <person name="Ni X.B."/>
            <person name="Tian J.H."/>
            <person name="Sheng Y."/>
            <person name="Liu T."/>
            <person name="Pan Y.S."/>
            <person name="Xia L.Y."/>
            <person name="Li J."/>
            <person name="Zhao F."/>
            <person name="Cao W.C."/>
        </authorList>
    </citation>
    <scope>NUCLEOTIDE SEQUENCE</scope>
    <source>
        <strain evidence="2">Rmic-2018</strain>
    </source>
</reference>
<keyword evidence="3" id="KW-1185">Reference proteome</keyword>
<proteinExistence type="predicted"/>
<sequence length="233" mass="25773">MGQGTSVPAKKSREDIDDSECESVQLIPHDKVDIVNDEVPRKHFIFGLRLPSEYWSRQTFQNKNIAIYQTAEHHKSKVPPVAFNKFEIGERNSPSCTIFLAGHLHCQRTIESEEEAQELLVYAEKLSVCCGVGNTSEFKRLDVSDCPTLSANGLFSAVCDGSVSQDYTCKFLDVNNILEKTTAVKLSAVESFTRPEASRRREKSTAPPPAAPPRGRNALSGQPPEAGHHTSPF</sequence>
<evidence type="ECO:0000313" key="2">
    <source>
        <dbReference type="EMBL" id="KAH8029116.1"/>
    </source>
</evidence>